<organism evidence="9 10">
    <name type="scientific">Hydrogenibacillus schlegelii</name>
    <name type="common">Bacillus schlegelii</name>
    <dbReference type="NCBI Taxonomy" id="1484"/>
    <lineage>
        <taxon>Bacteria</taxon>
        <taxon>Bacillati</taxon>
        <taxon>Bacillota</taxon>
        <taxon>Bacilli</taxon>
        <taxon>Bacillales</taxon>
        <taxon>Bacillales Family X. Incertae Sedis</taxon>
        <taxon>Hydrogenibacillus</taxon>
    </lineage>
</organism>
<dbReference type="NCBIfam" id="TIGR00937">
    <property type="entry name" value="2A51"/>
    <property type="match status" value="1"/>
</dbReference>
<dbReference type="GO" id="GO:0005886">
    <property type="term" value="C:plasma membrane"/>
    <property type="evidence" value="ECO:0007669"/>
    <property type="project" value="UniProtKB-SubCell"/>
</dbReference>
<evidence type="ECO:0000256" key="6">
    <source>
        <dbReference type="ARBA" id="ARBA00023136"/>
    </source>
</evidence>
<dbReference type="PANTHER" id="PTHR33567:SF3">
    <property type="entry name" value="CHROMATE ION TRANSPORTER (EUROFUNG)"/>
    <property type="match status" value="1"/>
</dbReference>
<evidence type="ECO:0000256" key="8">
    <source>
        <dbReference type="SAM" id="Phobius"/>
    </source>
</evidence>
<evidence type="ECO:0000313" key="10">
    <source>
        <dbReference type="Proteomes" id="UP000748108"/>
    </source>
</evidence>
<dbReference type="InterPro" id="IPR014047">
    <property type="entry name" value="Chr_Tranpt_l_chain"/>
</dbReference>
<dbReference type="PANTHER" id="PTHR33567">
    <property type="entry name" value="CHROMATE ION TRANSPORTER (EUROFUNG)"/>
    <property type="match status" value="1"/>
</dbReference>
<feature type="transmembrane region" description="Helical" evidence="8">
    <location>
        <begin position="281"/>
        <end position="299"/>
    </location>
</feature>
<comment type="similarity">
    <text evidence="2">Belongs to the chromate ion transporter (CHR) (TC 2.A.51) family.</text>
</comment>
<feature type="transmembrane region" description="Helical" evidence="8">
    <location>
        <begin position="376"/>
        <end position="396"/>
    </location>
</feature>
<protein>
    <submittedName>
        <fullName evidence="9">Chromate efflux transporter</fullName>
    </submittedName>
</protein>
<sequence>MIKFQESKTAWGEKAIETAKAIRRKKEGRPKGRWRTWGEIGAAALGLGLWSFGGPTAHLGYFRREYVEKRRWLGEATYAELVAIAQFLPGPASSQVGFAVGVLRGGLVGGIVAWLAFTLPSALLMYGFARYLAMRADSTFPFGGEAPGWLHGLGLVAVAVVAQAVLGMARTLAPDRLRATLAAGAAAAVLIVPTPWTQVAVVVAAGLTALFFWSRPRAGASDSAGAEERSDREASTSSSWTSPVGWRTGVAALALFLLLWGVPALWPPFGSAEALRLFGPFYRAGALVFGGGHVVLPLLEREVVPTGWVSPEDFMAGYGLAQALPGPLFTFAAFLGGRIAGAGGAVVALLALFLPGLLLMLAALPFWAAVRRFRPARAALSGVNAAVVGLLIAALYDPLWTEAVRSAADVAGIVALFLFLHVYRLPPAAVVAAGVGWGVLWAGG</sequence>
<dbReference type="InterPro" id="IPR003370">
    <property type="entry name" value="Chromate_transpt"/>
</dbReference>
<dbReference type="AlphaFoldDB" id="A0A947CYU0"/>
<proteinExistence type="inferred from homology"/>
<keyword evidence="4 8" id="KW-0812">Transmembrane</keyword>
<evidence type="ECO:0000256" key="5">
    <source>
        <dbReference type="ARBA" id="ARBA00022989"/>
    </source>
</evidence>
<gene>
    <name evidence="9" type="primary">chrA</name>
    <name evidence="9" type="ORF">KM312_10875</name>
</gene>
<comment type="caution">
    <text evidence="9">The sequence shown here is derived from an EMBL/GenBank/DDBJ whole genome shotgun (WGS) entry which is preliminary data.</text>
</comment>
<dbReference type="Pfam" id="PF02417">
    <property type="entry name" value="Chromate_transp"/>
    <property type="match status" value="2"/>
</dbReference>
<feature type="transmembrane region" description="Helical" evidence="8">
    <location>
        <begin position="107"/>
        <end position="129"/>
    </location>
</feature>
<evidence type="ECO:0000256" key="2">
    <source>
        <dbReference type="ARBA" id="ARBA00005262"/>
    </source>
</evidence>
<keyword evidence="6 8" id="KW-0472">Membrane</keyword>
<evidence type="ECO:0000313" key="9">
    <source>
        <dbReference type="EMBL" id="MBT9283123.1"/>
    </source>
</evidence>
<name>A0A947CYU0_HYDSH</name>
<feature type="transmembrane region" description="Helical" evidence="8">
    <location>
        <begin position="249"/>
        <end position="269"/>
    </location>
</feature>
<dbReference type="GO" id="GO:0015109">
    <property type="term" value="F:chromate transmembrane transporter activity"/>
    <property type="evidence" value="ECO:0007669"/>
    <property type="project" value="InterPro"/>
</dbReference>
<feature type="transmembrane region" description="Helical" evidence="8">
    <location>
        <begin position="149"/>
        <end position="169"/>
    </location>
</feature>
<dbReference type="PIRSF" id="PIRSF004810">
    <property type="entry name" value="ChrA"/>
    <property type="match status" value="1"/>
</dbReference>
<keyword evidence="5 8" id="KW-1133">Transmembrane helix</keyword>
<evidence type="ECO:0000256" key="7">
    <source>
        <dbReference type="SAM" id="MobiDB-lite"/>
    </source>
</evidence>
<feature type="transmembrane region" description="Helical" evidence="8">
    <location>
        <begin position="314"/>
        <end position="335"/>
    </location>
</feature>
<evidence type="ECO:0000256" key="1">
    <source>
        <dbReference type="ARBA" id="ARBA00004651"/>
    </source>
</evidence>
<dbReference type="EMBL" id="JAHHQF010000077">
    <property type="protein sequence ID" value="MBT9283123.1"/>
    <property type="molecule type" value="Genomic_DNA"/>
</dbReference>
<comment type="subcellular location">
    <subcellularLocation>
        <location evidence="1">Cell membrane</location>
        <topology evidence="1">Multi-pass membrane protein</topology>
    </subcellularLocation>
</comment>
<feature type="transmembrane region" description="Helical" evidence="8">
    <location>
        <begin position="347"/>
        <end position="370"/>
    </location>
</feature>
<evidence type="ECO:0000256" key="4">
    <source>
        <dbReference type="ARBA" id="ARBA00022692"/>
    </source>
</evidence>
<evidence type="ECO:0000256" key="3">
    <source>
        <dbReference type="ARBA" id="ARBA00022475"/>
    </source>
</evidence>
<feature type="region of interest" description="Disordered" evidence="7">
    <location>
        <begin position="219"/>
        <end position="241"/>
    </location>
</feature>
<keyword evidence="3" id="KW-1003">Cell membrane</keyword>
<feature type="transmembrane region" description="Helical" evidence="8">
    <location>
        <begin position="40"/>
        <end position="62"/>
    </location>
</feature>
<accession>A0A947CYU0</accession>
<dbReference type="Proteomes" id="UP000748108">
    <property type="component" value="Unassembled WGS sequence"/>
</dbReference>
<feature type="transmembrane region" description="Helical" evidence="8">
    <location>
        <begin position="181"/>
        <end position="213"/>
    </location>
</feature>
<reference evidence="9" key="1">
    <citation type="journal article" date="2021" name="Microbiology">
        <title>Metagenomic Analysis of the Microbial Community in the Underground Coal Fire Area (Kemerovo Region, Russia) Revealed Predominance of Thermophilic Members of the Phyla Deinococcus-thermus, Aquificae, and Firmicutes.</title>
        <authorList>
            <person name="Kadnikov V."/>
            <person name="Mardanov A.V."/>
            <person name="Beletsky A.V."/>
            <person name="Karnachuk O.V."/>
            <person name="Ravin N.V."/>
        </authorList>
    </citation>
    <scope>NUCLEOTIDE SEQUENCE</scope>
    <source>
        <strain evidence="9">RBS10-49</strain>
    </source>
</reference>